<keyword evidence="4 6" id="KW-0808">Transferase</keyword>
<keyword evidence="2" id="KW-0997">Cell inner membrane</keyword>
<name>A0ABW1ZX00_9GAMM</name>
<evidence type="ECO:0000256" key="2">
    <source>
        <dbReference type="ARBA" id="ARBA00022519"/>
    </source>
</evidence>
<evidence type="ECO:0000256" key="3">
    <source>
        <dbReference type="ARBA" id="ARBA00022676"/>
    </source>
</evidence>
<dbReference type="EC" id="2.4.1.325" evidence="6"/>
<proteinExistence type="predicted"/>
<keyword evidence="5" id="KW-0472">Membrane</keyword>
<dbReference type="Proteomes" id="UP001596422">
    <property type="component" value="Unassembled WGS sequence"/>
</dbReference>
<evidence type="ECO:0000313" key="6">
    <source>
        <dbReference type="EMBL" id="MFC6669723.1"/>
    </source>
</evidence>
<organism evidence="6 7">
    <name type="scientific">Marinobacterium aestuariivivens</name>
    <dbReference type="NCBI Taxonomy" id="1698799"/>
    <lineage>
        <taxon>Bacteria</taxon>
        <taxon>Pseudomonadati</taxon>
        <taxon>Pseudomonadota</taxon>
        <taxon>Gammaproteobacteria</taxon>
        <taxon>Oceanospirillales</taxon>
        <taxon>Oceanospirillaceae</taxon>
        <taxon>Marinobacterium</taxon>
    </lineage>
</organism>
<evidence type="ECO:0000256" key="5">
    <source>
        <dbReference type="ARBA" id="ARBA00023136"/>
    </source>
</evidence>
<reference evidence="7" key="1">
    <citation type="journal article" date="2019" name="Int. J. Syst. Evol. Microbiol.">
        <title>The Global Catalogue of Microorganisms (GCM) 10K type strain sequencing project: providing services to taxonomists for standard genome sequencing and annotation.</title>
        <authorList>
            <consortium name="The Broad Institute Genomics Platform"/>
            <consortium name="The Broad Institute Genome Sequencing Center for Infectious Disease"/>
            <person name="Wu L."/>
            <person name="Ma J."/>
        </authorList>
    </citation>
    <scope>NUCLEOTIDE SEQUENCE [LARGE SCALE GENOMIC DNA]</scope>
    <source>
        <strain evidence="7">NBRC 111756</strain>
    </source>
</reference>
<dbReference type="RefSeq" id="WP_379908262.1">
    <property type="nucleotide sequence ID" value="NZ_JBHSWE010000001.1"/>
</dbReference>
<protein>
    <submittedName>
        <fullName evidence="6">TDP-N-acetylfucosamine:lipid II N-acetylfucosaminyltransferase</fullName>
        <ecNumber evidence="6">2.4.1.325</ecNumber>
    </submittedName>
</protein>
<evidence type="ECO:0000313" key="7">
    <source>
        <dbReference type="Proteomes" id="UP001596422"/>
    </source>
</evidence>
<evidence type="ECO:0000256" key="1">
    <source>
        <dbReference type="ARBA" id="ARBA00022475"/>
    </source>
</evidence>
<evidence type="ECO:0000256" key="4">
    <source>
        <dbReference type="ARBA" id="ARBA00022679"/>
    </source>
</evidence>
<gene>
    <name evidence="6" type="ORF">ACFQDL_06200</name>
</gene>
<dbReference type="Pfam" id="PF07429">
    <property type="entry name" value="Glyco_transf_56"/>
    <property type="match status" value="1"/>
</dbReference>
<keyword evidence="3 6" id="KW-0328">Glycosyltransferase</keyword>
<keyword evidence="1" id="KW-1003">Cell membrane</keyword>
<accession>A0ABW1ZX00</accession>
<comment type="caution">
    <text evidence="6">The sequence shown here is derived from an EMBL/GenBank/DDBJ whole genome shotgun (WGS) entry which is preliminary data.</text>
</comment>
<keyword evidence="7" id="KW-1185">Reference proteome</keyword>
<dbReference type="EMBL" id="JBHSWE010000001">
    <property type="protein sequence ID" value="MFC6669723.1"/>
    <property type="molecule type" value="Genomic_DNA"/>
</dbReference>
<dbReference type="InterPro" id="IPR009993">
    <property type="entry name" value="WecF"/>
</dbReference>
<sequence>MALEKNELFRRWVIPRIGNFITYVPGDFRLVKKWYGAKGTYKECLMYPSNVFVPIALTDVERNIITVMVGNSADPSNNHKEILYQLTRLKDQEFKVVCPLSYGDAQYAEEITAIGRCLFGERFIPLRDFIPYQDYVKVLSEIDIAVFAHRRQQGMGNIITLLGLGKKSICGMMLHHGIC</sequence>
<dbReference type="GO" id="GO:0102031">
    <property type="term" value="F:4-acetamido-4,6-dideoxy-D-galactose transferase activity"/>
    <property type="evidence" value="ECO:0007669"/>
    <property type="project" value="UniProtKB-EC"/>
</dbReference>